<feature type="domain" description="ABC transmembrane type-1" evidence="10">
    <location>
        <begin position="17"/>
        <end position="206"/>
    </location>
</feature>
<evidence type="ECO:0000256" key="2">
    <source>
        <dbReference type="ARBA" id="ARBA00010072"/>
    </source>
</evidence>
<keyword evidence="3 9" id="KW-0813">Transport</keyword>
<evidence type="ECO:0000256" key="8">
    <source>
        <dbReference type="ARBA" id="ARBA00023136"/>
    </source>
</evidence>
<evidence type="ECO:0000256" key="5">
    <source>
        <dbReference type="ARBA" id="ARBA00022692"/>
    </source>
</evidence>
<keyword evidence="5 9" id="KW-0812">Transmembrane</keyword>
<keyword evidence="4" id="KW-1003">Cell membrane</keyword>
<evidence type="ECO:0000313" key="12">
    <source>
        <dbReference type="Proteomes" id="UP000262379"/>
    </source>
</evidence>
<evidence type="ECO:0000256" key="6">
    <source>
        <dbReference type="ARBA" id="ARBA00022970"/>
    </source>
</evidence>
<accession>A0A371X8Z8</accession>
<sequence length="240" mass="26368">MDIDLILRNSGALFDGAKITLAITFVGAVIAIVGGSAICAMRISSVGALRVFARAYILFFRVTPEVILIFWAYYCIPLIFATTVSGFWSGTVVLGLIGAAYLAEIFRAGIQAVPQGQKEAAEALGLRAFPKWSFVILPQALKLVIAPLVNYFSEFLKNTTLLSAIGVMDLTLQAYLLGGQTYQYITFLSAIAIIYFAMIFPVTLYARHLEARLSNRSTRPTSWRGFGFRRRSTQDIVSKA</sequence>
<dbReference type="PANTHER" id="PTHR30614">
    <property type="entry name" value="MEMBRANE COMPONENT OF AMINO ACID ABC TRANSPORTER"/>
    <property type="match status" value="1"/>
</dbReference>
<evidence type="ECO:0000256" key="3">
    <source>
        <dbReference type="ARBA" id="ARBA00022448"/>
    </source>
</evidence>
<dbReference type="InterPro" id="IPR010065">
    <property type="entry name" value="AA_ABC_transptr_permease_3TM"/>
</dbReference>
<feature type="transmembrane region" description="Helical" evidence="9">
    <location>
        <begin position="20"/>
        <end position="43"/>
    </location>
</feature>
<dbReference type="Gene3D" id="1.10.3720.10">
    <property type="entry name" value="MetI-like"/>
    <property type="match status" value="1"/>
</dbReference>
<feature type="transmembrane region" description="Helical" evidence="9">
    <location>
        <begin position="184"/>
        <end position="206"/>
    </location>
</feature>
<organism evidence="11 12">
    <name type="scientific">Mesorhizobium denitrificans</name>
    <dbReference type="NCBI Taxonomy" id="2294114"/>
    <lineage>
        <taxon>Bacteria</taxon>
        <taxon>Pseudomonadati</taxon>
        <taxon>Pseudomonadota</taxon>
        <taxon>Alphaproteobacteria</taxon>
        <taxon>Hyphomicrobiales</taxon>
        <taxon>Phyllobacteriaceae</taxon>
        <taxon>Mesorhizobium</taxon>
    </lineage>
</organism>
<evidence type="ECO:0000256" key="1">
    <source>
        <dbReference type="ARBA" id="ARBA00004429"/>
    </source>
</evidence>
<evidence type="ECO:0000256" key="9">
    <source>
        <dbReference type="RuleBase" id="RU363032"/>
    </source>
</evidence>
<keyword evidence="6" id="KW-0029">Amino-acid transport</keyword>
<evidence type="ECO:0000259" key="10">
    <source>
        <dbReference type="PROSITE" id="PS50928"/>
    </source>
</evidence>
<dbReference type="GO" id="GO:0022857">
    <property type="term" value="F:transmembrane transporter activity"/>
    <property type="evidence" value="ECO:0007669"/>
    <property type="project" value="InterPro"/>
</dbReference>
<name>A0A371X8Z8_9HYPH</name>
<evidence type="ECO:0000256" key="7">
    <source>
        <dbReference type="ARBA" id="ARBA00022989"/>
    </source>
</evidence>
<gene>
    <name evidence="11" type="ORF">DY251_16650</name>
</gene>
<evidence type="ECO:0000313" key="11">
    <source>
        <dbReference type="EMBL" id="RFC65671.1"/>
    </source>
</evidence>
<dbReference type="GO" id="GO:0006865">
    <property type="term" value="P:amino acid transport"/>
    <property type="evidence" value="ECO:0007669"/>
    <property type="project" value="UniProtKB-KW"/>
</dbReference>
<dbReference type="CDD" id="cd06261">
    <property type="entry name" value="TM_PBP2"/>
    <property type="match status" value="1"/>
</dbReference>
<dbReference type="Pfam" id="PF00528">
    <property type="entry name" value="BPD_transp_1"/>
    <property type="match status" value="1"/>
</dbReference>
<keyword evidence="7 9" id="KW-1133">Transmembrane helix</keyword>
<proteinExistence type="inferred from homology"/>
<dbReference type="NCBIfam" id="TIGR01726">
    <property type="entry name" value="HEQRo_perm_3TM"/>
    <property type="match status" value="1"/>
</dbReference>
<comment type="similarity">
    <text evidence="2">Belongs to the binding-protein-dependent transport system permease family. HisMQ subfamily.</text>
</comment>
<dbReference type="Proteomes" id="UP000262379">
    <property type="component" value="Unassembled WGS sequence"/>
</dbReference>
<reference evidence="12" key="1">
    <citation type="submission" date="2018-08" db="EMBL/GenBank/DDBJ databases">
        <authorList>
            <person name="Im W.T."/>
        </authorList>
    </citation>
    <scope>NUCLEOTIDE SEQUENCE [LARGE SCALE GENOMIC DNA]</scope>
    <source>
        <strain evidence="12">LA-28</strain>
    </source>
</reference>
<dbReference type="InterPro" id="IPR043429">
    <property type="entry name" value="ArtM/GltK/GlnP/TcyL/YhdX-like"/>
</dbReference>
<keyword evidence="12" id="KW-1185">Reference proteome</keyword>
<evidence type="ECO:0000256" key="4">
    <source>
        <dbReference type="ARBA" id="ARBA00022475"/>
    </source>
</evidence>
<dbReference type="PROSITE" id="PS50928">
    <property type="entry name" value="ABC_TM1"/>
    <property type="match status" value="1"/>
</dbReference>
<dbReference type="RefSeq" id="WP_116625043.1">
    <property type="nucleotide sequence ID" value="NZ_QURN01000014.1"/>
</dbReference>
<dbReference type="EMBL" id="QURN01000014">
    <property type="protein sequence ID" value="RFC65671.1"/>
    <property type="molecule type" value="Genomic_DNA"/>
</dbReference>
<dbReference type="GO" id="GO:0043190">
    <property type="term" value="C:ATP-binding cassette (ABC) transporter complex"/>
    <property type="evidence" value="ECO:0007669"/>
    <property type="project" value="InterPro"/>
</dbReference>
<dbReference type="InterPro" id="IPR000515">
    <property type="entry name" value="MetI-like"/>
</dbReference>
<dbReference type="SUPFAM" id="SSF161098">
    <property type="entry name" value="MetI-like"/>
    <property type="match status" value="1"/>
</dbReference>
<comment type="subcellular location">
    <subcellularLocation>
        <location evidence="1">Cell inner membrane</location>
        <topology evidence="1">Multi-pass membrane protein</topology>
    </subcellularLocation>
    <subcellularLocation>
        <location evidence="9">Cell membrane</location>
        <topology evidence="9">Multi-pass membrane protein</topology>
    </subcellularLocation>
</comment>
<protein>
    <submittedName>
        <fullName evidence="11">Amino acid ABC transporter permease</fullName>
    </submittedName>
</protein>
<dbReference type="InterPro" id="IPR035906">
    <property type="entry name" value="MetI-like_sf"/>
</dbReference>
<dbReference type="AlphaFoldDB" id="A0A371X8Z8"/>
<comment type="caution">
    <text evidence="11">The sequence shown here is derived from an EMBL/GenBank/DDBJ whole genome shotgun (WGS) entry which is preliminary data.</text>
</comment>
<keyword evidence="8 9" id="KW-0472">Membrane</keyword>
<feature type="transmembrane region" description="Helical" evidence="9">
    <location>
        <begin position="55"/>
        <end position="73"/>
    </location>
</feature>
<dbReference type="PANTHER" id="PTHR30614:SF0">
    <property type="entry name" value="L-CYSTINE TRANSPORT SYSTEM PERMEASE PROTEIN TCYL"/>
    <property type="match status" value="1"/>
</dbReference>
<feature type="transmembrane region" description="Helical" evidence="9">
    <location>
        <begin position="79"/>
        <end position="102"/>
    </location>
</feature>